<gene>
    <name evidence="3" type="ORF">OC940_15800</name>
</gene>
<dbReference type="InterPro" id="IPR016147">
    <property type="entry name" value="Pili_assmbl_chaperone_N"/>
</dbReference>
<dbReference type="GO" id="GO:0071555">
    <property type="term" value="P:cell wall organization"/>
    <property type="evidence" value="ECO:0007669"/>
    <property type="project" value="InterPro"/>
</dbReference>
<evidence type="ECO:0000259" key="2">
    <source>
        <dbReference type="Pfam" id="PF00345"/>
    </source>
</evidence>
<sequence length="262" mass="28417">MGSFTTRQSLVRCAMLGLVMCGAGKVQAASSVLIWPIDPVLEADQQASALWLENRGNETANLQIRVFGWTQNGFEEQYRNQREVIGSPPVAKIEPGQKQLVRLTRTREVPPGQELAYRIIIDEIPSAQAPAAADGKTAAAIRFQMRYSVPLFAYGAGLWSKEDSTRQRDPKGVGLPQLSWRTVTVDGRPYVEVRNQGAVHARLTDVAIKQSGQDKPLAEGLLGYVLPGAVMRWPAPGPLAGQPALQGRINGAAQVQSIAPAR</sequence>
<dbReference type="AlphaFoldDB" id="A0A9X3BC67"/>
<evidence type="ECO:0000256" key="1">
    <source>
        <dbReference type="SAM" id="SignalP"/>
    </source>
</evidence>
<protein>
    <submittedName>
        <fullName evidence="3">Molecular chaperone</fullName>
    </submittedName>
</protein>
<dbReference type="Pfam" id="PF00345">
    <property type="entry name" value="PapD_N"/>
    <property type="match status" value="1"/>
</dbReference>
<reference evidence="3" key="2">
    <citation type="journal article" date="2023" name="mSystems">
        <title>Charting the Lipopeptidome of Nonpathogenic Pseudomonas.</title>
        <authorList>
            <person name="Cesa-Luna C."/>
            <person name="Geudens N."/>
            <person name="Girard L."/>
            <person name="De Roo V."/>
            <person name="Maklad H.R."/>
            <person name="Martins J.C."/>
            <person name="Hofte M."/>
            <person name="De Mot R."/>
        </authorList>
    </citation>
    <scope>NUCLEOTIDE SEQUENCE</scope>
    <source>
        <strain evidence="3">B1M3-32</strain>
    </source>
</reference>
<proteinExistence type="predicted"/>
<feature type="signal peptide" evidence="1">
    <location>
        <begin position="1"/>
        <end position="28"/>
    </location>
</feature>
<comment type="caution">
    <text evidence="3">The sequence shown here is derived from an EMBL/GenBank/DDBJ whole genome shotgun (WGS) entry which is preliminary data.</text>
</comment>
<reference evidence="3" key="1">
    <citation type="submission" date="2022-09" db="EMBL/GenBank/DDBJ databases">
        <authorList>
            <person name="Cesa-Luna C."/>
            <person name="Girard L."/>
            <person name="Lood C."/>
            <person name="Hofte M."/>
            <person name="De Mot R."/>
        </authorList>
    </citation>
    <scope>NUCLEOTIDE SEQUENCE</scope>
    <source>
        <strain evidence="3">B1M3-32</strain>
    </source>
</reference>
<feature type="chain" id="PRO_5040971732" evidence="1">
    <location>
        <begin position="29"/>
        <end position="262"/>
    </location>
</feature>
<keyword evidence="1" id="KW-0732">Signal</keyword>
<name>A0A9X3BC67_9PSED</name>
<dbReference type="RefSeq" id="WP_217830535.1">
    <property type="nucleotide sequence ID" value="NZ_JAOSKY010000008.1"/>
</dbReference>
<dbReference type="PANTHER" id="PTHR30251">
    <property type="entry name" value="PILUS ASSEMBLY CHAPERONE"/>
    <property type="match status" value="1"/>
</dbReference>
<organism evidence="3 4">
    <name type="scientific">Pseudomonas koreensis</name>
    <dbReference type="NCBI Taxonomy" id="198620"/>
    <lineage>
        <taxon>Bacteria</taxon>
        <taxon>Pseudomonadati</taxon>
        <taxon>Pseudomonadota</taxon>
        <taxon>Gammaproteobacteria</taxon>
        <taxon>Pseudomonadales</taxon>
        <taxon>Pseudomonadaceae</taxon>
        <taxon>Pseudomonas</taxon>
    </lineage>
</organism>
<evidence type="ECO:0000313" key="3">
    <source>
        <dbReference type="EMBL" id="MCU7249275.1"/>
    </source>
</evidence>
<keyword evidence="4" id="KW-1185">Reference proteome</keyword>
<dbReference type="GO" id="GO:0030288">
    <property type="term" value="C:outer membrane-bounded periplasmic space"/>
    <property type="evidence" value="ECO:0007669"/>
    <property type="project" value="InterPro"/>
</dbReference>
<evidence type="ECO:0000313" key="4">
    <source>
        <dbReference type="Proteomes" id="UP001139955"/>
    </source>
</evidence>
<accession>A0A9X3BC67</accession>
<dbReference type="EMBL" id="JAOSKY010000008">
    <property type="protein sequence ID" value="MCU7249275.1"/>
    <property type="molecule type" value="Genomic_DNA"/>
</dbReference>
<dbReference type="Proteomes" id="UP001139955">
    <property type="component" value="Unassembled WGS sequence"/>
</dbReference>
<dbReference type="InterPro" id="IPR050643">
    <property type="entry name" value="Periplasmic_pilus_chap"/>
</dbReference>
<feature type="domain" description="Pili assembly chaperone N-terminal" evidence="2">
    <location>
        <begin position="40"/>
        <end position="153"/>
    </location>
</feature>
<dbReference type="PANTHER" id="PTHR30251:SF4">
    <property type="entry name" value="SLR1668 PROTEIN"/>
    <property type="match status" value="1"/>
</dbReference>